<organism evidence="6 7">
    <name type="scientific">Actinia tenebrosa</name>
    <name type="common">Australian red waratah sea anemone</name>
    <dbReference type="NCBI Taxonomy" id="6105"/>
    <lineage>
        <taxon>Eukaryota</taxon>
        <taxon>Metazoa</taxon>
        <taxon>Cnidaria</taxon>
        <taxon>Anthozoa</taxon>
        <taxon>Hexacorallia</taxon>
        <taxon>Actiniaria</taxon>
        <taxon>Actiniidae</taxon>
        <taxon>Actinia</taxon>
    </lineage>
</organism>
<feature type="chain" id="PRO_5028440624" evidence="4">
    <location>
        <begin position="36"/>
        <end position="495"/>
    </location>
</feature>
<feature type="domain" description="Hemicentin-1-like von Willebrand factor A" evidence="5">
    <location>
        <begin position="273"/>
        <end position="430"/>
    </location>
</feature>
<gene>
    <name evidence="7" type="primary">LOC116303312</name>
</gene>
<evidence type="ECO:0000313" key="6">
    <source>
        <dbReference type="Proteomes" id="UP000515163"/>
    </source>
</evidence>
<evidence type="ECO:0000256" key="2">
    <source>
        <dbReference type="ARBA" id="ARBA00022525"/>
    </source>
</evidence>
<keyword evidence="6" id="KW-1185">Reference proteome</keyword>
<dbReference type="Gene3D" id="3.40.50.410">
    <property type="entry name" value="von Willebrand factor, type A domain"/>
    <property type="match status" value="1"/>
</dbReference>
<evidence type="ECO:0000256" key="3">
    <source>
        <dbReference type="ARBA" id="ARBA00022729"/>
    </source>
</evidence>
<dbReference type="CDD" id="cd00198">
    <property type="entry name" value="vWFA"/>
    <property type="match status" value="1"/>
</dbReference>
<dbReference type="RefSeq" id="XP_031568697.1">
    <property type="nucleotide sequence ID" value="XM_031712837.1"/>
</dbReference>
<comment type="subcellular location">
    <subcellularLocation>
        <location evidence="1">Secreted</location>
    </subcellularLocation>
</comment>
<dbReference type="InterPro" id="IPR056861">
    <property type="entry name" value="HMCN1-like_VWA"/>
</dbReference>
<keyword evidence="2" id="KW-0964">Secreted</keyword>
<dbReference type="InParanoid" id="A0A6P8IPB8"/>
<dbReference type="SUPFAM" id="SSF53300">
    <property type="entry name" value="vWA-like"/>
    <property type="match status" value="1"/>
</dbReference>
<dbReference type="Pfam" id="PF25106">
    <property type="entry name" value="VWA_4"/>
    <property type="match status" value="1"/>
</dbReference>
<dbReference type="PANTHER" id="PTHR14905">
    <property type="entry name" value="NG37"/>
    <property type="match status" value="1"/>
</dbReference>
<accession>A0A6P8IPB8</accession>
<feature type="signal peptide" evidence="4">
    <location>
        <begin position="1"/>
        <end position="35"/>
    </location>
</feature>
<keyword evidence="3 4" id="KW-0732">Signal</keyword>
<dbReference type="PANTHER" id="PTHR14905:SF7">
    <property type="entry name" value="VON WILLEBRAND FACTOR A DOMAIN-CONTAINING PROTEIN 7"/>
    <property type="match status" value="1"/>
</dbReference>
<sequence length="495" mass="53842">MVLKALVAAFCVFALRISSFFGVSDLPMCVEKTTAAPPSTILPNVTSIPMSLPTNISFGPTSIGHKVSDLPTSGENATAISPTVLSPNVTSMPMSLPTNISFSPTGIPFPLPTNGSPSEDFVRRNMMRYFRGSDRTVELFQPKLKKEALTFVKEIKTYTSRSTPSKTFFDAINDIEVGVAQARTAGPRVRYSEKKIKTIKNTITLAVDKRMYQFARQRLGQALFLIDDHNSRRTSRSKRSTAPDTSSFIKDLKRSIGDDKFDKLMAVRGDVTLMFAIDTTGSMSDEIETAKRMAIDVVNYLRENPVNYILAPFSDPETGAVVFEENTNAAGFVKAISNLRASGGGDCPELTMTGILNAIYEGPDPGSPLYVFTDASAKDATDKNIRDVITMAKYEDITINFYTTGSLCGKSIVDNPFLKIAEATSGQVLRLSGSGELGLLKSLTKSGIDESSTITSGSSRTTRRKRSVGSKRYSIWVDDSAKSISISITTDNSNK</sequence>
<dbReference type="GeneID" id="116303312"/>
<evidence type="ECO:0000259" key="5">
    <source>
        <dbReference type="Pfam" id="PF25106"/>
    </source>
</evidence>
<proteinExistence type="predicted"/>
<evidence type="ECO:0000256" key="1">
    <source>
        <dbReference type="ARBA" id="ARBA00004613"/>
    </source>
</evidence>
<dbReference type="InterPro" id="IPR052577">
    <property type="entry name" value="VWA7"/>
</dbReference>
<name>A0A6P8IPB8_ACTTE</name>
<dbReference type="AlphaFoldDB" id="A0A6P8IPB8"/>
<dbReference type="InterPro" id="IPR036465">
    <property type="entry name" value="vWFA_dom_sf"/>
</dbReference>
<evidence type="ECO:0000313" key="7">
    <source>
        <dbReference type="RefSeq" id="XP_031568697.1"/>
    </source>
</evidence>
<dbReference type="OrthoDB" id="301415at2759"/>
<protein>
    <submittedName>
        <fullName evidence="7">Uncharacterized protein LOC116303312</fullName>
    </submittedName>
</protein>
<dbReference type="Proteomes" id="UP000515163">
    <property type="component" value="Unplaced"/>
</dbReference>
<dbReference type="KEGG" id="aten:116303312"/>
<evidence type="ECO:0000256" key="4">
    <source>
        <dbReference type="SAM" id="SignalP"/>
    </source>
</evidence>
<reference evidence="7" key="1">
    <citation type="submission" date="2025-08" db="UniProtKB">
        <authorList>
            <consortium name="RefSeq"/>
        </authorList>
    </citation>
    <scope>IDENTIFICATION</scope>
    <source>
        <tissue evidence="7">Tentacle</tissue>
    </source>
</reference>